<dbReference type="Gene3D" id="1.10.3380.30">
    <property type="match status" value="1"/>
</dbReference>
<evidence type="ECO:0000256" key="3">
    <source>
        <dbReference type="ARBA" id="ARBA00022552"/>
    </source>
</evidence>
<evidence type="ECO:0000256" key="1">
    <source>
        <dbReference type="ARBA" id="ARBA00004123"/>
    </source>
</evidence>
<dbReference type="PANTHER" id="PTHR12131">
    <property type="entry name" value="ATP-DEPENDENT RNA AND DNA HELICASE"/>
    <property type="match status" value="1"/>
</dbReference>
<dbReference type="Gene3D" id="2.40.30.300">
    <property type="match status" value="1"/>
</dbReference>
<dbReference type="InterPro" id="IPR025696">
    <property type="entry name" value="Beta-barrel_MTR4"/>
</dbReference>
<dbReference type="Pfam" id="PF08148">
    <property type="entry name" value="DSHCT"/>
    <property type="match status" value="1"/>
</dbReference>
<feature type="compositionally biased region" description="Basic and acidic residues" evidence="9">
    <location>
        <begin position="27"/>
        <end position="40"/>
    </location>
</feature>
<keyword evidence="4" id="KW-0547">Nucleotide-binding</keyword>
<feature type="domain" description="Helicase ATP-binding" evidence="10">
    <location>
        <begin position="130"/>
        <end position="286"/>
    </location>
</feature>
<keyword evidence="13" id="KW-1185">Reference proteome</keyword>
<dbReference type="AlphaFoldDB" id="A0A3M7PXU3"/>
<dbReference type="STRING" id="10195.A0A3M7PXU3"/>
<sequence length="1033" mass="117643">MSDDLFDVFEVEPSADAQTLILVSTDTKAEQRETKKRQLDESISSISKDEFSHDHEENPSKRIQQEEFDHWRESEKLPRITVHKLSSLEQCSHEVALPSDMDYQPLKNEANTSPAKEYQFTLDPFQKEAILCLENSQSVLVSAHTSAGKTVVAEYVIAMSLKNKQRVIYTTPIKALSNQKYRELFEEFKDVGLMTGDVTINPSASCLIMTTEILRSMLYRGSEITREVAWVVFDEIHYMRDKERGVIWEETIILLNDNVHYVFLSATIPNARQFAEWIAYLHRQPCHVVYTDHRPTPLQHYIYPSGGDGIHLVVDENGAFREDNFNKAMMVLKESPRDTDQSKRRRGGGGGGGGANLAGSSNESSCYKVLQTIMDKQMAPVIVFSFSKKECEAYAVIAAKSDYNTDEEKKLVDQVFANAISILSDEDQKLPQVESVLPLLKKGIGIHHSGMLPVLKETIEILFSEGLLKVLFATETFSMGLNMPARTVLFTSCRKWDGKETRWISSGEYIQMSGRAGRRGLDDKGIVILMIDERMSPTAAKDIIKGQANALNSAFHLTYNMVLNLLRVEGINPEFMLQRSFYQFQNYANIPALCERMQKCEREYNGIEFEREAETAQYFNLRQQIESLRNQLAGVISAPKNCLNFMNPGRLVQVVNKQDNFGWAVVISFRKRANNKINESEPIYTIDTLLYVTKESAKSGYLSEIKPCTNDTDGVMHVVPIQPSVIKAISSICIYLPQNLQSLESRQSVWKTLKEIKKRTKSTFPLLDPVEDMGIKDKLLVELVKKIELLEKQILEHKLHTDPEMAELYKKYEKKALLRNELKQAKNELKKAWSLLQMEDLKCRKRVLRRLGYCDEQDVIDTKGRVACEIDTGDELVLTEMLFNGVFNDLSVAQCVALCSCFVVTENVKEDLPKLTQDLAAPYKIMQDTAKRVATVSKECKLDVEIDEYVDRLKPFLMDVMNEWVNGASFLKICQMTSIFEGNVIRHIRRLEELLRQMSCAAKAIGNTPLEAKFTEGILKIKRDIVFAASLYL</sequence>
<dbReference type="InterPro" id="IPR048392">
    <property type="entry name" value="MTR4-like_stalk"/>
</dbReference>
<dbReference type="FunFam" id="3.40.50.300:FF:000141">
    <property type="entry name" value="ATP-dependent RNA helicase DOB1"/>
    <property type="match status" value="1"/>
</dbReference>
<dbReference type="CDD" id="cd18795">
    <property type="entry name" value="SF2_C_Ski2"/>
    <property type="match status" value="1"/>
</dbReference>
<dbReference type="SMART" id="SM00487">
    <property type="entry name" value="DEXDc"/>
    <property type="match status" value="1"/>
</dbReference>
<evidence type="ECO:0000256" key="8">
    <source>
        <dbReference type="ARBA" id="ARBA00023242"/>
    </source>
</evidence>
<dbReference type="CDD" id="cd13154">
    <property type="entry name" value="KOW_Mtr4"/>
    <property type="match status" value="1"/>
</dbReference>
<comment type="similarity">
    <text evidence="2">Belongs to the helicase family. SKI2 subfamily.</text>
</comment>
<dbReference type="InterPro" id="IPR001650">
    <property type="entry name" value="Helicase_C-like"/>
</dbReference>
<dbReference type="SMART" id="SM00490">
    <property type="entry name" value="HELICc"/>
    <property type="match status" value="1"/>
</dbReference>
<dbReference type="Pfam" id="PF00271">
    <property type="entry name" value="Helicase_C"/>
    <property type="match status" value="1"/>
</dbReference>
<dbReference type="GO" id="GO:0017111">
    <property type="term" value="F:ribonucleoside triphosphate phosphatase activity"/>
    <property type="evidence" value="ECO:0007669"/>
    <property type="project" value="UniProtKB-EC"/>
</dbReference>
<dbReference type="InterPro" id="IPR050699">
    <property type="entry name" value="RNA-DNA_Helicase"/>
</dbReference>
<accession>A0A3M7PXU3</accession>
<organism evidence="12 13">
    <name type="scientific">Brachionus plicatilis</name>
    <name type="common">Marine rotifer</name>
    <name type="synonym">Brachionus muelleri</name>
    <dbReference type="NCBI Taxonomy" id="10195"/>
    <lineage>
        <taxon>Eukaryota</taxon>
        <taxon>Metazoa</taxon>
        <taxon>Spiralia</taxon>
        <taxon>Gnathifera</taxon>
        <taxon>Rotifera</taxon>
        <taxon>Eurotatoria</taxon>
        <taxon>Monogononta</taxon>
        <taxon>Pseudotrocha</taxon>
        <taxon>Ploima</taxon>
        <taxon>Brachionidae</taxon>
        <taxon>Brachionus</taxon>
    </lineage>
</organism>
<name>A0A3M7PXU3_BRAPC</name>
<evidence type="ECO:0000259" key="10">
    <source>
        <dbReference type="PROSITE" id="PS51192"/>
    </source>
</evidence>
<gene>
    <name evidence="12" type="ORF">BpHYR1_004537</name>
</gene>
<keyword evidence="7" id="KW-0067">ATP-binding</keyword>
<dbReference type="PROSITE" id="PS51192">
    <property type="entry name" value="HELICASE_ATP_BIND_1"/>
    <property type="match status" value="1"/>
</dbReference>
<dbReference type="FunFam" id="1.10.3380.30:FF:000002">
    <property type="entry name" value="superkiller viralicidic activity 2-like 2"/>
    <property type="match status" value="1"/>
</dbReference>
<dbReference type="FunFam" id="2.40.30.300:FF:000001">
    <property type="entry name" value="Mtr4 exosome RNA helicase"/>
    <property type="match status" value="1"/>
</dbReference>
<dbReference type="SUPFAM" id="SSF52540">
    <property type="entry name" value="P-loop containing nucleoside triphosphate hydrolases"/>
    <property type="match status" value="1"/>
</dbReference>
<dbReference type="PROSITE" id="PS51194">
    <property type="entry name" value="HELICASE_CTER"/>
    <property type="match status" value="1"/>
</dbReference>
<dbReference type="CDD" id="cd18024">
    <property type="entry name" value="DEXHc_Mtr4-like"/>
    <property type="match status" value="1"/>
</dbReference>
<comment type="subcellular location">
    <subcellularLocation>
        <location evidence="1">Nucleus</location>
    </subcellularLocation>
</comment>
<dbReference type="InterPro" id="IPR014001">
    <property type="entry name" value="Helicase_ATP-bd"/>
</dbReference>
<dbReference type="InterPro" id="IPR016438">
    <property type="entry name" value="SKI2-like"/>
</dbReference>
<keyword evidence="3" id="KW-0698">rRNA processing</keyword>
<dbReference type="Pfam" id="PF21408">
    <property type="entry name" value="MTR4-like_stalk"/>
    <property type="match status" value="1"/>
</dbReference>
<dbReference type="GO" id="GO:0003723">
    <property type="term" value="F:RNA binding"/>
    <property type="evidence" value="ECO:0007669"/>
    <property type="project" value="InterPro"/>
</dbReference>
<keyword evidence="8" id="KW-0539">Nucleus</keyword>
<proteinExistence type="inferred from homology"/>
<dbReference type="OrthoDB" id="64767at2759"/>
<feature type="domain" description="Helicase C-terminal" evidence="11">
    <location>
        <begin position="398"/>
        <end position="569"/>
    </location>
</feature>
<dbReference type="PANTHER" id="PTHR12131:SF7">
    <property type="entry name" value="EXOSOME RNA HELICASE MTR4"/>
    <property type="match status" value="1"/>
</dbReference>
<keyword evidence="6" id="KW-0347">Helicase</keyword>
<dbReference type="Pfam" id="PF13234">
    <property type="entry name" value="MTR4_beta-barrel"/>
    <property type="match status" value="1"/>
</dbReference>
<dbReference type="Proteomes" id="UP000276133">
    <property type="component" value="Unassembled WGS sequence"/>
</dbReference>
<evidence type="ECO:0000259" key="11">
    <source>
        <dbReference type="PROSITE" id="PS51194"/>
    </source>
</evidence>
<dbReference type="GO" id="GO:0003724">
    <property type="term" value="F:RNA helicase activity"/>
    <property type="evidence" value="ECO:0007669"/>
    <property type="project" value="InterPro"/>
</dbReference>
<dbReference type="GO" id="GO:0005634">
    <property type="term" value="C:nucleus"/>
    <property type="evidence" value="ECO:0007669"/>
    <property type="project" value="UniProtKB-SubCell"/>
</dbReference>
<dbReference type="InterPro" id="IPR012961">
    <property type="entry name" value="Ski2/MTR4_C"/>
</dbReference>
<dbReference type="PIRSF" id="PIRSF005198">
    <property type="entry name" value="Antiviral_helicase_SKI2"/>
    <property type="match status" value="1"/>
</dbReference>
<evidence type="ECO:0000256" key="9">
    <source>
        <dbReference type="SAM" id="MobiDB-lite"/>
    </source>
</evidence>
<evidence type="ECO:0000256" key="6">
    <source>
        <dbReference type="ARBA" id="ARBA00022806"/>
    </source>
</evidence>
<feature type="compositionally biased region" description="Basic and acidic residues" evidence="9">
    <location>
        <begin position="47"/>
        <end position="62"/>
    </location>
</feature>
<feature type="region of interest" description="Disordered" evidence="9">
    <location>
        <begin position="333"/>
        <end position="362"/>
    </location>
</feature>
<protein>
    <submittedName>
        <fullName evidence="12">Superkiller viralicidic activity 2-like 2</fullName>
        <ecNumber evidence="12">3.6.1.15</ecNumber>
    </submittedName>
</protein>
<dbReference type="InterPro" id="IPR027417">
    <property type="entry name" value="P-loop_NTPase"/>
</dbReference>
<reference evidence="12 13" key="1">
    <citation type="journal article" date="2018" name="Sci. Rep.">
        <title>Genomic signatures of local adaptation to the degree of environmental predictability in rotifers.</title>
        <authorList>
            <person name="Franch-Gras L."/>
            <person name="Hahn C."/>
            <person name="Garcia-Roger E.M."/>
            <person name="Carmona M.J."/>
            <person name="Serra M."/>
            <person name="Gomez A."/>
        </authorList>
    </citation>
    <scope>NUCLEOTIDE SEQUENCE [LARGE SCALE GENOMIC DNA]</scope>
    <source>
        <strain evidence="12">HYR1</strain>
    </source>
</reference>
<feature type="region of interest" description="Disordered" evidence="9">
    <location>
        <begin position="27"/>
        <end position="62"/>
    </location>
</feature>
<dbReference type="FunFam" id="3.40.50.300:FF:000083">
    <property type="entry name" value="ATP-dependent RNA helicase DOB1"/>
    <property type="match status" value="1"/>
</dbReference>
<dbReference type="GO" id="GO:0000460">
    <property type="term" value="P:maturation of 5.8S rRNA"/>
    <property type="evidence" value="ECO:0007669"/>
    <property type="project" value="TreeGrafter"/>
</dbReference>
<dbReference type="Gene3D" id="3.40.50.300">
    <property type="entry name" value="P-loop containing nucleotide triphosphate hydrolases"/>
    <property type="match status" value="2"/>
</dbReference>
<dbReference type="InterPro" id="IPR011545">
    <property type="entry name" value="DEAD/DEAH_box_helicase_dom"/>
</dbReference>
<evidence type="ECO:0000313" key="12">
    <source>
        <dbReference type="EMBL" id="RNA03699.1"/>
    </source>
</evidence>
<evidence type="ECO:0000256" key="4">
    <source>
        <dbReference type="ARBA" id="ARBA00022741"/>
    </source>
</evidence>
<keyword evidence="5 12" id="KW-0378">Hydrolase</keyword>
<dbReference type="GO" id="GO:0005524">
    <property type="term" value="F:ATP binding"/>
    <property type="evidence" value="ECO:0007669"/>
    <property type="project" value="UniProtKB-KW"/>
</dbReference>
<comment type="caution">
    <text evidence="12">The sequence shown here is derived from an EMBL/GenBank/DDBJ whole genome shotgun (WGS) entry which is preliminary data.</text>
</comment>
<evidence type="ECO:0000256" key="7">
    <source>
        <dbReference type="ARBA" id="ARBA00022840"/>
    </source>
</evidence>
<evidence type="ECO:0000256" key="2">
    <source>
        <dbReference type="ARBA" id="ARBA00010140"/>
    </source>
</evidence>
<evidence type="ECO:0000256" key="5">
    <source>
        <dbReference type="ARBA" id="ARBA00022801"/>
    </source>
</evidence>
<dbReference type="SMART" id="SM01142">
    <property type="entry name" value="DSHCT"/>
    <property type="match status" value="1"/>
</dbReference>
<evidence type="ECO:0000313" key="13">
    <source>
        <dbReference type="Proteomes" id="UP000276133"/>
    </source>
</evidence>
<dbReference type="Pfam" id="PF00270">
    <property type="entry name" value="DEAD"/>
    <property type="match status" value="1"/>
</dbReference>
<dbReference type="EC" id="3.6.1.15" evidence="12"/>
<dbReference type="GO" id="GO:0006401">
    <property type="term" value="P:RNA catabolic process"/>
    <property type="evidence" value="ECO:0007669"/>
    <property type="project" value="InterPro"/>
</dbReference>
<dbReference type="EMBL" id="REGN01008388">
    <property type="protein sequence ID" value="RNA03699.1"/>
    <property type="molecule type" value="Genomic_DNA"/>
</dbReference>